<dbReference type="Proteomes" id="UP000199513">
    <property type="component" value="Unassembled WGS sequence"/>
</dbReference>
<keyword evidence="2" id="KW-1185">Reference proteome</keyword>
<dbReference type="OrthoDB" id="1491962at2"/>
<sequence>MTFFDKLIKQIFGSHKVNSAIPLIEEEIKRSEAYRKAYFRWVNEKDFQWLTQKIREGYALKKQNEPYDIQVHILNSTGAKGFAVTHSPLMAEKDLQFLFDYLKDKLLNMGYRLYTSDRRTFDHTNHVESIEKHYLKPINTKVQSIEENNSPQNKAIFDQRYGNILIEYITIDEKPSFLRFMTHYYSDFLYTPVLSFDELFDTLLN</sequence>
<reference evidence="1 2" key="1">
    <citation type="submission" date="2016-10" db="EMBL/GenBank/DDBJ databases">
        <authorList>
            <person name="de Groot N.N."/>
        </authorList>
    </citation>
    <scope>NUCLEOTIDE SEQUENCE [LARGE SCALE GENOMIC DNA]</scope>
    <source>
        <strain>GEY</strain>
        <strain evidence="2">DSM 9560</strain>
    </source>
</reference>
<evidence type="ECO:0000313" key="2">
    <source>
        <dbReference type="Proteomes" id="UP000199513"/>
    </source>
</evidence>
<dbReference type="AlphaFoldDB" id="A0A1I2H405"/>
<dbReference type="EMBL" id="FONY01000021">
    <property type="protein sequence ID" value="SFF23411.1"/>
    <property type="molecule type" value="Genomic_DNA"/>
</dbReference>
<name>A0A1I2H405_9BACT</name>
<protein>
    <submittedName>
        <fullName evidence="1">Uncharacterized protein</fullName>
    </submittedName>
</protein>
<organism evidence="1 2">
    <name type="scientific">Thermoflexibacter ruber</name>
    <dbReference type="NCBI Taxonomy" id="1003"/>
    <lineage>
        <taxon>Bacteria</taxon>
        <taxon>Pseudomonadati</taxon>
        <taxon>Bacteroidota</taxon>
        <taxon>Cytophagia</taxon>
        <taxon>Cytophagales</taxon>
        <taxon>Thermoflexibacteraceae</taxon>
        <taxon>Thermoflexibacter</taxon>
    </lineage>
</organism>
<dbReference type="RefSeq" id="WP_091545805.1">
    <property type="nucleotide sequence ID" value="NZ_FONY01000021.1"/>
</dbReference>
<evidence type="ECO:0000313" key="1">
    <source>
        <dbReference type="EMBL" id="SFF23411.1"/>
    </source>
</evidence>
<accession>A0A1I2H405</accession>
<proteinExistence type="predicted"/>
<gene>
    <name evidence="1" type="ORF">SAMN04488541_102137</name>
</gene>